<dbReference type="InterPro" id="IPR008962">
    <property type="entry name" value="PapD-like_sf"/>
</dbReference>
<dbReference type="Proteomes" id="UP001652623">
    <property type="component" value="Chromosome 1"/>
</dbReference>
<keyword evidence="1" id="KW-0812">Transmembrane</keyword>
<keyword evidence="1" id="KW-0472">Membrane</keyword>
<accession>A0ABM3IWV8</accession>
<proteinExistence type="predicted"/>
<sequence length="371" mass="40700">MPNKRTLRRRNKKSGKSGLEECERFTRVEGVNGLRDVGGNLGSQPLWKIFIESQLLSQLCKIFVAIWNLWVCLGEMFFYLACQPFILAFTFSSWLLQLDDYDDDALAAADNNYTPAAAVADNTLADHKLNLVADNTPAAAGDNMPAAVADNTPADHKLNLVADNTHDNPAAACDNMPAAAAGDNMPAAVPDNTPADHKLNLVANDTPAAAGDKMPAAVDDKPAVSVKTLVKLKRALKLFPDDTPPDLKHKLPRVDSPRLKIEPPRLCFPGIKGKIVDTSVIIENITKSYVAVSAQTRFRYFYLVNKSGWVLPPGGRAIFRVHYVDCSKGKLKTCGRFRILSWEVEKAMEFDTALHGKRNAAVDAILRVQFT</sequence>
<keyword evidence="1" id="KW-1133">Transmembrane helix</keyword>
<feature type="transmembrane region" description="Helical" evidence="1">
    <location>
        <begin position="76"/>
        <end position="96"/>
    </location>
</feature>
<organism evidence="2 3">
    <name type="scientific">Ziziphus jujuba</name>
    <name type="common">Chinese jujube</name>
    <name type="synonym">Ziziphus sativa</name>
    <dbReference type="NCBI Taxonomy" id="326968"/>
    <lineage>
        <taxon>Eukaryota</taxon>
        <taxon>Viridiplantae</taxon>
        <taxon>Streptophyta</taxon>
        <taxon>Embryophyta</taxon>
        <taxon>Tracheophyta</taxon>
        <taxon>Spermatophyta</taxon>
        <taxon>Magnoliopsida</taxon>
        <taxon>eudicotyledons</taxon>
        <taxon>Gunneridae</taxon>
        <taxon>Pentapetalae</taxon>
        <taxon>rosids</taxon>
        <taxon>fabids</taxon>
        <taxon>Rosales</taxon>
        <taxon>Rhamnaceae</taxon>
        <taxon>Paliureae</taxon>
        <taxon>Ziziphus</taxon>
    </lineage>
</organism>
<evidence type="ECO:0000313" key="2">
    <source>
        <dbReference type="Proteomes" id="UP001652623"/>
    </source>
</evidence>
<protein>
    <submittedName>
        <fullName evidence="3">Uncharacterized protein LOC107432708</fullName>
    </submittedName>
</protein>
<dbReference type="Gene3D" id="2.60.40.10">
    <property type="entry name" value="Immunoglobulins"/>
    <property type="match status" value="1"/>
</dbReference>
<evidence type="ECO:0000313" key="3">
    <source>
        <dbReference type="RefSeq" id="XP_048337089.2"/>
    </source>
</evidence>
<gene>
    <name evidence="3" type="primary">LOC107432708</name>
</gene>
<keyword evidence="2" id="KW-1185">Reference proteome</keyword>
<dbReference type="GeneID" id="107432708"/>
<dbReference type="RefSeq" id="XP_048337089.2">
    <property type="nucleotide sequence ID" value="XM_048481132.2"/>
</dbReference>
<dbReference type="SUPFAM" id="SSF49354">
    <property type="entry name" value="PapD-like"/>
    <property type="match status" value="1"/>
</dbReference>
<name>A0ABM3IWV8_ZIZJJ</name>
<reference evidence="3" key="1">
    <citation type="submission" date="2025-08" db="UniProtKB">
        <authorList>
            <consortium name="RefSeq"/>
        </authorList>
    </citation>
    <scope>IDENTIFICATION</scope>
    <source>
        <tissue evidence="3">Seedling</tissue>
    </source>
</reference>
<dbReference type="InterPro" id="IPR013783">
    <property type="entry name" value="Ig-like_fold"/>
</dbReference>
<evidence type="ECO:0000256" key="1">
    <source>
        <dbReference type="SAM" id="Phobius"/>
    </source>
</evidence>